<proteinExistence type="inferred from homology"/>
<dbReference type="Gene3D" id="1.10.10.10">
    <property type="entry name" value="Winged helix-like DNA-binding domain superfamily/Winged helix DNA-binding domain"/>
    <property type="match status" value="1"/>
</dbReference>
<dbReference type="Gene3D" id="1.10.1740.10">
    <property type="match status" value="1"/>
</dbReference>
<comment type="caution">
    <text evidence="10">The sequence shown here is derived from an EMBL/GenBank/DDBJ whole genome shotgun (WGS) entry which is preliminary data.</text>
</comment>
<keyword evidence="5 6" id="KW-0804">Transcription</keyword>
<dbReference type="Pfam" id="PF08281">
    <property type="entry name" value="Sigma70_r4_2"/>
    <property type="match status" value="1"/>
</dbReference>
<dbReference type="Proteomes" id="UP001500363">
    <property type="component" value="Unassembled WGS sequence"/>
</dbReference>
<evidence type="ECO:0000259" key="8">
    <source>
        <dbReference type="Pfam" id="PF08281"/>
    </source>
</evidence>
<evidence type="ECO:0000259" key="9">
    <source>
        <dbReference type="Pfam" id="PF12680"/>
    </source>
</evidence>
<evidence type="ECO:0000256" key="1">
    <source>
        <dbReference type="ARBA" id="ARBA00010641"/>
    </source>
</evidence>
<dbReference type="Pfam" id="PF12680">
    <property type="entry name" value="SnoaL_2"/>
    <property type="match status" value="1"/>
</dbReference>
<dbReference type="NCBIfam" id="NF006089">
    <property type="entry name" value="PRK08241.1"/>
    <property type="match status" value="1"/>
</dbReference>
<keyword evidence="11" id="KW-1185">Reference proteome</keyword>
<dbReference type="SUPFAM" id="SSF88946">
    <property type="entry name" value="Sigma2 domain of RNA polymerase sigma factors"/>
    <property type="match status" value="1"/>
</dbReference>
<dbReference type="InterPro" id="IPR000838">
    <property type="entry name" value="RNA_pol_sigma70_ECF_CS"/>
</dbReference>
<protein>
    <recommendedName>
        <fullName evidence="6">RNA polymerase sigma factor</fullName>
    </recommendedName>
</protein>
<dbReference type="PANTHER" id="PTHR30173">
    <property type="entry name" value="SIGMA 19 FACTOR"/>
    <property type="match status" value="1"/>
</dbReference>
<keyword evidence="4 6" id="KW-0731">Sigma factor</keyword>
<evidence type="ECO:0000256" key="2">
    <source>
        <dbReference type="ARBA" id="ARBA00011344"/>
    </source>
</evidence>
<sequence>MFGQLVGPLRGELHAHCYRMLGSDHDAEDVVQETLLRAWNAIDRFEDRGGVRPWLYTIATNRCLTLIERRGRRDVPAGDAVLEALPEHRLAWTASLDPSERVVALESVELAFVASLQRLSPLQRAVLLLRDVLAFAAREVAQLLDTTVASVNSALQRARQVVGHGPTQQEVLAALGEDGQREVIQRYMAAWEARDVDAIVAMLTEDAKYSMPPLPEFFVGRDGIRGFLVDGPLSEEWRFLPARANGQLAFATYRLVGGRFVPSGLDVVTLRGSAIAEVVSFLEADFPEYGLPVELER</sequence>
<feature type="domain" description="RNA polymerase sigma-70 region 2" evidence="7">
    <location>
        <begin position="7"/>
        <end position="73"/>
    </location>
</feature>
<dbReference type="InterPro" id="IPR032710">
    <property type="entry name" value="NTF2-like_dom_sf"/>
</dbReference>
<dbReference type="InterPro" id="IPR037401">
    <property type="entry name" value="SnoaL-like"/>
</dbReference>
<comment type="subunit">
    <text evidence="2">Interacts transiently with the RNA polymerase catalytic core formed by RpoA, RpoB, RpoC and RpoZ (2 alpha, 1 beta, 1 beta' and 1 omega subunit) to form the RNA polymerase holoenzyme that can initiate transcription.</text>
</comment>
<dbReference type="InterPro" id="IPR036388">
    <property type="entry name" value="WH-like_DNA-bd_sf"/>
</dbReference>
<comment type="similarity">
    <text evidence="1 6">Belongs to the sigma-70 factor family. ECF subfamily.</text>
</comment>
<dbReference type="InterPro" id="IPR013324">
    <property type="entry name" value="RNA_pol_sigma_r3/r4-like"/>
</dbReference>
<dbReference type="InterPro" id="IPR052704">
    <property type="entry name" value="ECF_Sigma-70_Domain"/>
</dbReference>
<dbReference type="InterPro" id="IPR014305">
    <property type="entry name" value="RNA_pol_sigma-G_actinobac"/>
</dbReference>
<dbReference type="InterPro" id="IPR007627">
    <property type="entry name" value="RNA_pol_sigma70_r2"/>
</dbReference>
<dbReference type="NCBIfam" id="TIGR02960">
    <property type="entry name" value="SigX5"/>
    <property type="match status" value="1"/>
</dbReference>
<evidence type="ECO:0000256" key="4">
    <source>
        <dbReference type="ARBA" id="ARBA00023082"/>
    </source>
</evidence>
<dbReference type="Gene3D" id="3.10.450.50">
    <property type="match status" value="1"/>
</dbReference>
<dbReference type="PROSITE" id="PS01063">
    <property type="entry name" value="SIGMA70_ECF"/>
    <property type="match status" value="1"/>
</dbReference>
<evidence type="ECO:0000256" key="5">
    <source>
        <dbReference type="ARBA" id="ARBA00023163"/>
    </source>
</evidence>
<gene>
    <name evidence="10" type="ORF">GCM10009741_45890</name>
</gene>
<dbReference type="SUPFAM" id="SSF88659">
    <property type="entry name" value="Sigma3 and sigma4 domains of RNA polymerase sigma factors"/>
    <property type="match status" value="1"/>
</dbReference>
<evidence type="ECO:0000313" key="11">
    <source>
        <dbReference type="Proteomes" id="UP001500363"/>
    </source>
</evidence>
<feature type="domain" description="SnoaL-like" evidence="9">
    <location>
        <begin position="184"/>
        <end position="277"/>
    </location>
</feature>
<keyword evidence="6" id="KW-0238">DNA-binding</keyword>
<dbReference type="InterPro" id="IPR013249">
    <property type="entry name" value="RNA_pol_sigma70_r4_t2"/>
</dbReference>
<keyword evidence="3 6" id="KW-0805">Transcription regulation</keyword>
<accession>A0ABN2BDT7</accession>
<dbReference type="PANTHER" id="PTHR30173:SF36">
    <property type="entry name" value="ECF RNA POLYMERASE SIGMA FACTOR SIGJ"/>
    <property type="match status" value="1"/>
</dbReference>
<evidence type="ECO:0000256" key="6">
    <source>
        <dbReference type="RuleBase" id="RU000716"/>
    </source>
</evidence>
<dbReference type="InterPro" id="IPR013325">
    <property type="entry name" value="RNA_pol_sigma_r2"/>
</dbReference>
<name>A0ABN2BDT7_9ACTN</name>
<dbReference type="Pfam" id="PF04542">
    <property type="entry name" value="Sigma70_r2"/>
    <property type="match status" value="1"/>
</dbReference>
<evidence type="ECO:0000259" key="7">
    <source>
        <dbReference type="Pfam" id="PF04542"/>
    </source>
</evidence>
<dbReference type="SUPFAM" id="SSF54427">
    <property type="entry name" value="NTF2-like"/>
    <property type="match status" value="1"/>
</dbReference>
<evidence type="ECO:0000313" key="10">
    <source>
        <dbReference type="EMBL" id="GAA1537955.1"/>
    </source>
</evidence>
<organism evidence="10 11">
    <name type="scientific">Kribbella lupini</name>
    <dbReference type="NCBI Taxonomy" id="291602"/>
    <lineage>
        <taxon>Bacteria</taxon>
        <taxon>Bacillati</taxon>
        <taxon>Actinomycetota</taxon>
        <taxon>Actinomycetes</taxon>
        <taxon>Propionibacteriales</taxon>
        <taxon>Kribbellaceae</taxon>
        <taxon>Kribbella</taxon>
    </lineage>
</organism>
<evidence type="ECO:0000256" key="3">
    <source>
        <dbReference type="ARBA" id="ARBA00023015"/>
    </source>
</evidence>
<dbReference type="EMBL" id="BAAANC010000002">
    <property type="protein sequence ID" value="GAA1537955.1"/>
    <property type="molecule type" value="Genomic_DNA"/>
</dbReference>
<dbReference type="InterPro" id="IPR014284">
    <property type="entry name" value="RNA_pol_sigma-70_dom"/>
</dbReference>
<feature type="domain" description="RNA polymerase sigma factor 70 region 4 type 2" evidence="8">
    <location>
        <begin position="112"/>
        <end position="160"/>
    </location>
</feature>
<dbReference type="NCBIfam" id="TIGR02937">
    <property type="entry name" value="sigma70-ECF"/>
    <property type="match status" value="1"/>
</dbReference>
<reference evidence="10 11" key="1">
    <citation type="journal article" date="2019" name="Int. J. Syst. Evol. Microbiol.">
        <title>The Global Catalogue of Microorganisms (GCM) 10K type strain sequencing project: providing services to taxonomists for standard genome sequencing and annotation.</title>
        <authorList>
            <consortium name="The Broad Institute Genomics Platform"/>
            <consortium name="The Broad Institute Genome Sequencing Center for Infectious Disease"/>
            <person name="Wu L."/>
            <person name="Ma J."/>
        </authorList>
    </citation>
    <scope>NUCLEOTIDE SEQUENCE [LARGE SCALE GENOMIC DNA]</scope>
    <source>
        <strain evidence="10 11">JCM 14303</strain>
    </source>
</reference>